<dbReference type="PANTHER" id="PTHR40278:SF1">
    <property type="entry name" value="DNA UTILIZATION PROTEIN HOFN"/>
    <property type="match status" value="1"/>
</dbReference>
<dbReference type="EMBL" id="CP078093">
    <property type="protein sequence ID" value="QXM05997.1"/>
    <property type="molecule type" value="Genomic_DNA"/>
</dbReference>
<reference evidence="3" key="1">
    <citation type="submission" date="2021-07" db="EMBL/GenBank/DDBJ databases">
        <title>Complete genome sequence of Crassaminicella sp. 143-21, isolated from a deep-sea hydrothermal vent.</title>
        <authorList>
            <person name="Li X."/>
        </authorList>
    </citation>
    <scope>NUCLEOTIDE SEQUENCE</scope>
    <source>
        <strain evidence="3">143-21</strain>
    </source>
</reference>
<organism evidence="3 4">
    <name type="scientific">Crassaminicella indica</name>
    <dbReference type="NCBI Taxonomy" id="2855394"/>
    <lineage>
        <taxon>Bacteria</taxon>
        <taxon>Bacillati</taxon>
        <taxon>Bacillota</taxon>
        <taxon>Clostridia</taxon>
        <taxon>Eubacteriales</taxon>
        <taxon>Clostridiaceae</taxon>
        <taxon>Crassaminicella</taxon>
    </lineage>
</organism>
<dbReference type="InterPro" id="IPR007813">
    <property type="entry name" value="PilN"/>
</dbReference>
<evidence type="ECO:0000256" key="2">
    <source>
        <dbReference type="SAM" id="Phobius"/>
    </source>
</evidence>
<sequence>MRDINFFSSYINEKKISRKKFLSTAIIFIVISLIICGLTFINIFKEKQLQNEIIAVQAELSNEEIDKKLDMIEDKKRKIEILTKHYEIVKKINTEINSIDLINSNLLETISACLPKEIFIKGMSMNTDSIQLQGIAKNRIAVAELEYNLKQTHMFYAVHVNILSNEFSNSDNYQFNIECTFFKDVKNYETN</sequence>
<dbReference type="InterPro" id="IPR052534">
    <property type="entry name" value="Extracell_DNA_Util/SecSys_Comp"/>
</dbReference>
<dbReference type="Proteomes" id="UP000886818">
    <property type="component" value="Chromosome"/>
</dbReference>
<feature type="coiled-coil region" evidence="1">
    <location>
        <begin position="46"/>
        <end position="82"/>
    </location>
</feature>
<feature type="transmembrane region" description="Helical" evidence="2">
    <location>
        <begin position="21"/>
        <end position="44"/>
    </location>
</feature>
<accession>A0ABX8RAD0</accession>
<proteinExistence type="predicted"/>
<keyword evidence="2" id="KW-0812">Transmembrane</keyword>
<evidence type="ECO:0000313" key="4">
    <source>
        <dbReference type="Proteomes" id="UP000886818"/>
    </source>
</evidence>
<keyword evidence="2" id="KW-0472">Membrane</keyword>
<evidence type="ECO:0000256" key="1">
    <source>
        <dbReference type="SAM" id="Coils"/>
    </source>
</evidence>
<dbReference type="Pfam" id="PF05137">
    <property type="entry name" value="PilN"/>
    <property type="match status" value="1"/>
</dbReference>
<dbReference type="PANTHER" id="PTHR40278">
    <property type="entry name" value="DNA UTILIZATION PROTEIN HOFN"/>
    <property type="match status" value="1"/>
</dbReference>
<evidence type="ECO:0000313" key="3">
    <source>
        <dbReference type="EMBL" id="QXM05997.1"/>
    </source>
</evidence>
<keyword evidence="4" id="KW-1185">Reference proteome</keyword>
<protein>
    <submittedName>
        <fullName evidence="3">PilN domain-containing protein</fullName>
    </submittedName>
</protein>
<gene>
    <name evidence="3" type="ORF">KVH43_11650</name>
</gene>
<name>A0ABX8RAD0_9CLOT</name>
<keyword evidence="1" id="KW-0175">Coiled coil</keyword>
<keyword evidence="2" id="KW-1133">Transmembrane helix</keyword>
<dbReference type="RefSeq" id="WP_218282694.1">
    <property type="nucleotide sequence ID" value="NZ_CP078093.1"/>
</dbReference>